<dbReference type="HAMAP" id="MF_00145">
    <property type="entry name" value="Phosphoglyc_kinase"/>
    <property type="match status" value="1"/>
</dbReference>
<dbReference type="EC" id="2.7.2.3" evidence="6 14"/>
<dbReference type="PIRSF" id="PIRSF000724">
    <property type="entry name" value="Pgk"/>
    <property type="match status" value="1"/>
</dbReference>
<sequence>MFRLMDFNYHDKTVFLRVDLNSPVKEGKIISDARFRATLPTLLYLLEHNAKVVIATHQSKPYKEDYITTEQHAEILNSLIGREVEYVEDIFGKYAREKIKSLKPGEAIILENLRFAAEEIRQRRLEECERTHLVRKLAPLLDYVVNDAFATAHRSQPSLVGFARIKPMIMGFLMEEEVKALTRAYESPERPKIYVLGGAKVDDSLRVAENVLNQEKADLILTGGLVGHIFTLAKGYNLGIANIEFLKKKGLLELVEWAEKLLDDFYPYIRTPVDFAIEYKGRRLEVDLLSDEKWLFDEYQILDIGSRTIKKYAQILKGAKIIVANGPMGVFEIEEFAKGTVGVFRAIGESEAFSVVGGGHSIASIHKYDIRGISHISTGGGAMLAFFAGEELPVLEAFKISYERFKDKIDMTSQGMQG</sequence>
<accession>A0A832ZGJ5</accession>
<dbReference type="GO" id="GO:0004618">
    <property type="term" value="F:phosphoglycerate kinase activity"/>
    <property type="evidence" value="ECO:0007669"/>
    <property type="project" value="UniProtKB-UniRule"/>
</dbReference>
<dbReference type="EMBL" id="DQUR01000252">
    <property type="protein sequence ID" value="HIP89731.1"/>
    <property type="molecule type" value="Genomic_DNA"/>
</dbReference>
<feature type="binding site" evidence="14 15">
    <location>
        <begin position="57"/>
        <end position="60"/>
    </location>
    <ligand>
        <name>substrate</name>
    </ligand>
</feature>
<reference evidence="18" key="1">
    <citation type="journal article" date="2020" name="ISME J.">
        <title>Gammaproteobacteria mediating utilization of methyl-, sulfur- and petroleum organic compounds in deep ocean hydrothermal plumes.</title>
        <authorList>
            <person name="Zhou Z."/>
            <person name="Liu Y."/>
            <person name="Pan J."/>
            <person name="Cron B.R."/>
            <person name="Toner B.M."/>
            <person name="Anantharaman K."/>
            <person name="Breier J.A."/>
            <person name="Dick G.J."/>
            <person name="Li M."/>
        </authorList>
    </citation>
    <scope>NUCLEOTIDE SEQUENCE</scope>
    <source>
        <strain evidence="18">SZUA-1476</strain>
    </source>
</reference>
<feature type="binding site" evidence="14 16">
    <location>
        <position position="332"/>
    </location>
    <ligand>
        <name>ATP</name>
        <dbReference type="ChEBI" id="CHEBI:30616"/>
    </ligand>
</feature>
<evidence type="ECO:0000256" key="1">
    <source>
        <dbReference type="ARBA" id="ARBA00000642"/>
    </source>
</evidence>
<evidence type="ECO:0000313" key="18">
    <source>
        <dbReference type="EMBL" id="HIP89731.1"/>
    </source>
</evidence>
<evidence type="ECO:0000256" key="3">
    <source>
        <dbReference type="ARBA" id="ARBA00004838"/>
    </source>
</evidence>
<comment type="similarity">
    <text evidence="4 14 17">Belongs to the phosphoglycerate kinase family.</text>
</comment>
<name>A0A832ZGJ5_9EURY</name>
<evidence type="ECO:0000256" key="2">
    <source>
        <dbReference type="ARBA" id="ARBA00004496"/>
    </source>
</evidence>
<evidence type="ECO:0000256" key="12">
    <source>
        <dbReference type="ARBA" id="ARBA00022840"/>
    </source>
</evidence>
<proteinExistence type="inferred from homology"/>
<evidence type="ECO:0000256" key="8">
    <source>
        <dbReference type="ARBA" id="ARBA00022490"/>
    </source>
</evidence>
<dbReference type="Gene3D" id="3.40.50.1260">
    <property type="entry name" value="Phosphoglycerate kinase, N-terminal domain"/>
    <property type="match status" value="2"/>
</dbReference>
<evidence type="ECO:0000313" key="19">
    <source>
        <dbReference type="Proteomes" id="UP000653692"/>
    </source>
</evidence>
<keyword evidence="9 14" id="KW-0808">Transferase</keyword>
<dbReference type="Pfam" id="PF00162">
    <property type="entry name" value="PGK"/>
    <property type="match status" value="1"/>
</dbReference>
<dbReference type="Proteomes" id="UP000653692">
    <property type="component" value="Unassembled WGS sequence"/>
</dbReference>
<evidence type="ECO:0000256" key="6">
    <source>
        <dbReference type="ARBA" id="ARBA00013061"/>
    </source>
</evidence>
<dbReference type="SUPFAM" id="SSF53748">
    <property type="entry name" value="Phosphoglycerate kinase"/>
    <property type="match status" value="1"/>
</dbReference>
<evidence type="ECO:0000256" key="7">
    <source>
        <dbReference type="ARBA" id="ARBA00016471"/>
    </source>
</evidence>
<evidence type="ECO:0000256" key="14">
    <source>
        <dbReference type="HAMAP-Rule" id="MF_00145"/>
    </source>
</evidence>
<keyword evidence="13 14" id="KW-0324">Glycolysis</keyword>
<dbReference type="GO" id="GO:0006096">
    <property type="term" value="P:glycolytic process"/>
    <property type="evidence" value="ECO:0007669"/>
    <property type="project" value="UniProtKB-UniRule"/>
</dbReference>
<dbReference type="GO" id="GO:0005524">
    <property type="term" value="F:ATP binding"/>
    <property type="evidence" value="ECO:0007669"/>
    <property type="project" value="UniProtKB-KW"/>
</dbReference>
<comment type="catalytic activity">
    <reaction evidence="1 14 17">
        <text>(2R)-3-phosphoglycerate + ATP = (2R)-3-phospho-glyceroyl phosphate + ADP</text>
        <dbReference type="Rhea" id="RHEA:14801"/>
        <dbReference type="ChEBI" id="CHEBI:30616"/>
        <dbReference type="ChEBI" id="CHEBI:57604"/>
        <dbReference type="ChEBI" id="CHEBI:58272"/>
        <dbReference type="ChEBI" id="CHEBI:456216"/>
        <dbReference type="EC" id="2.7.2.3"/>
    </reaction>
</comment>
<feature type="binding site" evidence="15">
    <location>
        <position position="114"/>
    </location>
    <ligand>
        <name>(2R)-3-phosphoglycerate</name>
        <dbReference type="ChEBI" id="CHEBI:58272"/>
    </ligand>
</feature>
<dbReference type="GO" id="GO:0006094">
    <property type="term" value="P:gluconeogenesis"/>
    <property type="evidence" value="ECO:0007669"/>
    <property type="project" value="TreeGrafter"/>
</dbReference>
<dbReference type="GO" id="GO:0043531">
    <property type="term" value="F:ADP binding"/>
    <property type="evidence" value="ECO:0007669"/>
    <property type="project" value="TreeGrafter"/>
</dbReference>
<dbReference type="InterPro" id="IPR036043">
    <property type="entry name" value="Phosphoglycerate_kinase_sf"/>
</dbReference>
<protein>
    <recommendedName>
        <fullName evidence="7 14">Phosphoglycerate kinase</fullName>
        <ecNumber evidence="6 14">2.7.2.3</ecNumber>
    </recommendedName>
</protein>
<dbReference type="AlphaFoldDB" id="A0A832ZGJ5"/>
<evidence type="ECO:0000256" key="17">
    <source>
        <dbReference type="RuleBase" id="RU000532"/>
    </source>
</evidence>
<evidence type="ECO:0000256" key="5">
    <source>
        <dbReference type="ARBA" id="ARBA00011738"/>
    </source>
</evidence>
<dbReference type="PANTHER" id="PTHR11406">
    <property type="entry name" value="PHOSPHOGLYCERATE KINASE"/>
    <property type="match status" value="1"/>
</dbReference>
<evidence type="ECO:0000256" key="11">
    <source>
        <dbReference type="ARBA" id="ARBA00022777"/>
    </source>
</evidence>
<feature type="binding site" evidence="15">
    <location>
        <position position="154"/>
    </location>
    <ligand>
        <name>(2R)-3-phosphoglycerate</name>
        <dbReference type="ChEBI" id="CHEBI:58272"/>
    </ligand>
</feature>
<keyword evidence="8 14" id="KW-0963">Cytoplasm</keyword>
<keyword evidence="12 14" id="KW-0067">ATP-binding</keyword>
<dbReference type="PRINTS" id="PR00477">
    <property type="entry name" value="PHGLYCKINASE"/>
</dbReference>
<dbReference type="InterPro" id="IPR001576">
    <property type="entry name" value="Phosphoglycerate_kinase"/>
</dbReference>
<dbReference type="PROSITE" id="PS00111">
    <property type="entry name" value="PGLYCERATE_KINASE"/>
    <property type="match status" value="1"/>
</dbReference>
<organism evidence="18 19">
    <name type="scientific">Thermococcus paralvinellae</name>
    <dbReference type="NCBI Taxonomy" id="582419"/>
    <lineage>
        <taxon>Archaea</taxon>
        <taxon>Methanobacteriati</taxon>
        <taxon>Methanobacteriota</taxon>
        <taxon>Thermococci</taxon>
        <taxon>Thermococcales</taxon>
        <taxon>Thermococcaceae</taxon>
        <taxon>Thermococcus</taxon>
    </lineage>
</organism>
<dbReference type="FunFam" id="3.40.50.1260:FF:000006">
    <property type="entry name" value="Phosphoglycerate kinase"/>
    <property type="match status" value="1"/>
</dbReference>
<dbReference type="InterPro" id="IPR015824">
    <property type="entry name" value="Phosphoglycerate_kinase_N"/>
</dbReference>
<evidence type="ECO:0000256" key="13">
    <source>
        <dbReference type="ARBA" id="ARBA00023152"/>
    </source>
</evidence>
<feature type="binding site" evidence="14">
    <location>
        <position position="114"/>
    </location>
    <ligand>
        <name>substrate</name>
    </ligand>
</feature>
<feature type="binding site" evidence="14">
    <location>
        <position position="154"/>
    </location>
    <ligand>
        <name>substrate</name>
    </ligand>
</feature>
<dbReference type="UniPathway" id="UPA00109">
    <property type="reaction ID" value="UER00185"/>
</dbReference>
<evidence type="ECO:0000256" key="9">
    <source>
        <dbReference type="ARBA" id="ARBA00022679"/>
    </source>
</evidence>
<comment type="pathway">
    <text evidence="3 14">Carbohydrate degradation; glycolysis; pyruvate from D-glyceraldehyde 3-phosphate: step 2/5.</text>
</comment>
<evidence type="ECO:0000256" key="16">
    <source>
        <dbReference type="PIRSR" id="PIRSR000724-2"/>
    </source>
</evidence>
<comment type="subunit">
    <text evidence="14">Monomer.</text>
</comment>
<evidence type="ECO:0000256" key="15">
    <source>
        <dbReference type="PIRSR" id="PIRSR000724-1"/>
    </source>
</evidence>
<feature type="binding site" evidence="14">
    <location>
        <position position="34"/>
    </location>
    <ligand>
        <name>substrate</name>
    </ligand>
</feature>
<evidence type="ECO:0000256" key="4">
    <source>
        <dbReference type="ARBA" id="ARBA00008982"/>
    </source>
</evidence>
<keyword evidence="11 14" id="KW-0418">Kinase</keyword>
<dbReference type="GO" id="GO:0005829">
    <property type="term" value="C:cytosol"/>
    <property type="evidence" value="ECO:0007669"/>
    <property type="project" value="TreeGrafter"/>
</dbReference>
<keyword evidence="10 14" id="KW-0547">Nucleotide-binding</keyword>
<feature type="binding site" evidence="14 15">
    <location>
        <begin position="19"/>
        <end position="21"/>
    </location>
    <ligand>
        <name>substrate</name>
    </ligand>
</feature>
<comment type="caution">
    <text evidence="18">The sequence shown here is derived from an EMBL/GenBank/DDBJ whole genome shotgun (WGS) entry which is preliminary data.</text>
</comment>
<dbReference type="PANTHER" id="PTHR11406:SF23">
    <property type="entry name" value="PHOSPHOGLYCERATE KINASE 1, CHLOROPLASTIC-RELATED"/>
    <property type="match status" value="1"/>
</dbReference>
<dbReference type="FunFam" id="3.40.50.1260:FF:000012">
    <property type="entry name" value="Phosphoglycerate kinase"/>
    <property type="match status" value="1"/>
</dbReference>
<comment type="subcellular location">
    <subcellularLocation>
        <location evidence="2 14">Cytoplasm</location>
    </subcellularLocation>
</comment>
<dbReference type="InterPro" id="IPR015911">
    <property type="entry name" value="Phosphoglycerate_kinase_CS"/>
</dbReference>
<gene>
    <name evidence="14 18" type="primary">pgk</name>
    <name evidence="18" type="ORF">EYH24_07495</name>
</gene>
<feature type="binding site" evidence="15">
    <location>
        <position position="34"/>
    </location>
    <ligand>
        <name>(2R)-3-phosphoglycerate</name>
        <dbReference type="ChEBI" id="CHEBI:58272"/>
    </ligand>
</feature>
<comment type="caution">
    <text evidence="14">Lacks conserved residue(s) required for the propagation of feature annotation.</text>
</comment>
<feature type="binding site" evidence="14">
    <location>
        <begin position="358"/>
        <end position="361"/>
    </location>
    <ligand>
        <name>ATP</name>
        <dbReference type="ChEBI" id="CHEBI:30616"/>
    </ligand>
</feature>
<evidence type="ECO:0000256" key="10">
    <source>
        <dbReference type="ARBA" id="ARBA00022741"/>
    </source>
</evidence>
<comment type="subunit">
    <text evidence="5">Homodimer.</text>
</comment>